<dbReference type="GO" id="GO:0016705">
    <property type="term" value="F:oxidoreductase activity, acting on paired donors, with incorporation or reduction of molecular oxygen"/>
    <property type="evidence" value="ECO:0007669"/>
    <property type="project" value="InterPro"/>
</dbReference>
<reference evidence="3" key="1">
    <citation type="submission" date="2022-09" db="EMBL/GenBank/DDBJ databases">
        <title>Diverse halophilic archaea isolated from saline environments.</title>
        <authorList>
            <person name="Cui H.-L."/>
        </authorList>
    </citation>
    <scope>NUCLEOTIDE SEQUENCE</scope>
    <source>
        <strain evidence="3">ZS-35-S2</strain>
    </source>
</reference>
<dbReference type="CDD" id="cd01097">
    <property type="entry name" value="Tetrahydromethanopterin_reductase"/>
    <property type="match status" value="1"/>
</dbReference>
<dbReference type="KEGG" id="ssai:N0B31_20495"/>
<dbReference type="PANTHER" id="PTHR43244">
    <property type="match status" value="1"/>
</dbReference>
<dbReference type="GeneID" id="74944855"/>
<name>A0A9E7R2R6_9EURY</name>
<evidence type="ECO:0000256" key="1">
    <source>
        <dbReference type="ARBA" id="ARBA00023002"/>
    </source>
</evidence>
<dbReference type="Pfam" id="PF00296">
    <property type="entry name" value="Bac_luciferase"/>
    <property type="match status" value="1"/>
</dbReference>
<dbReference type="InterPro" id="IPR011251">
    <property type="entry name" value="Luciferase-like_dom"/>
</dbReference>
<proteinExistence type="predicted"/>
<evidence type="ECO:0000313" key="3">
    <source>
        <dbReference type="EMBL" id="UWM54487.1"/>
    </source>
</evidence>
<dbReference type="InterPro" id="IPR036661">
    <property type="entry name" value="Luciferase-like_sf"/>
</dbReference>
<dbReference type="Gene3D" id="3.20.20.30">
    <property type="entry name" value="Luciferase-like domain"/>
    <property type="match status" value="1"/>
</dbReference>
<dbReference type="EMBL" id="CP104003">
    <property type="protein sequence ID" value="UWM54487.1"/>
    <property type="molecule type" value="Genomic_DNA"/>
</dbReference>
<sequence>MTRTGVLFALTDDLDLVQRAEELGYESVWAAEGQGKTAFGKLERWATVTEDVGLATGIVNVFSRTPAALAQATATLDAHSDGRAILGLGVAHPGVVEGFHGAAFDRPLRRLHEYVELVRRYLRGDASSFEGEFFTPARTSFWEAFEPVRADVPIYNAALGPGNVRLTGQVADGWLPNLFPMDGFETALGWLETGAERAGRSVDDVDVAMYVLTVPDEDPDAARRRAAEHIAYYIRDIPGYYDRPAEEAGFADEVAAVKDADSTPEGAASISDAFVDTLAVAGTPDACRARIDELREAGVDLPIVRAPTGASPELERRVLETFGPER</sequence>
<gene>
    <name evidence="3" type="ORF">N0B31_20495</name>
</gene>
<dbReference type="InterPro" id="IPR050564">
    <property type="entry name" value="F420-G6PD/mer"/>
</dbReference>
<protein>
    <submittedName>
        <fullName evidence="3">LLM class flavin-dependent oxidoreductase</fullName>
    </submittedName>
</protein>
<evidence type="ECO:0000313" key="4">
    <source>
        <dbReference type="Proteomes" id="UP001057580"/>
    </source>
</evidence>
<keyword evidence="1" id="KW-0560">Oxidoreductase</keyword>
<dbReference type="RefSeq" id="WP_260593507.1">
    <property type="nucleotide sequence ID" value="NZ_CP104003.1"/>
</dbReference>
<dbReference type="SUPFAM" id="SSF51679">
    <property type="entry name" value="Bacterial luciferase-like"/>
    <property type="match status" value="1"/>
</dbReference>
<dbReference type="PANTHER" id="PTHR43244:SF1">
    <property type="entry name" value="5,10-METHYLENETETRAHYDROMETHANOPTERIN REDUCTASE"/>
    <property type="match status" value="1"/>
</dbReference>
<feature type="domain" description="Luciferase-like" evidence="2">
    <location>
        <begin position="8"/>
        <end position="300"/>
    </location>
</feature>
<organism evidence="3 4">
    <name type="scientific">Salinirubellus salinus</name>
    <dbReference type="NCBI Taxonomy" id="1364945"/>
    <lineage>
        <taxon>Archaea</taxon>
        <taxon>Methanobacteriati</taxon>
        <taxon>Methanobacteriota</taxon>
        <taxon>Stenosarchaea group</taxon>
        <taxon>Halobacteria</taxon>
        <taxon>Halobacteriales</taxon>
        <taxon>Natronomonadaceae</taxon>
        <taxon>Salinirubellus</taxon>
    </lineage>
</organism>
<accession>A0A9E7R2R6</accession>
<evidence type="ECO:0000259" key="2">
    <source>
        <dbReference type="Pfam" id="PF00296"/>
    </source>
</evidence>
<dbReference type="AlphaFoldDB" id="A0A9E7R2R6"/>
<keyword evidence="4" id="KW-1185">Reference proteome</keyword>
<dbReference type="Proteomes" id="UP001057580">
    <property type="component" value="Chromosome"/>
</dbReference>